<evidence type="ECO:0000256" key="8">
    <source>
        <dbReference type="ARBA" id="ARBA00022989"/>
    </source>
</evidence>
<dbReference type="GO" id="GO:0043708">
    <property type="term" value="P:cell adhesion involved in biofilm formation"/>
    <property type="evidence" value="ECO:0007669"/>
    <property type="project" value="InterPro"/>
</dbReference>
<dbReference type="GO" id="GO:0008375">
    <property type="term" value="F:acetylglucosaminyltransferase activity"/>
    <property type="evidence" value="ECO:0007669"/>
    <property type="project" value="UniProtKB-UniRule"/>
</dbReference>
<keyword evidence="4 11" id="KW-1003">Cell membrane</keyword>
<dbReference type="InterPro" id="IPR029044">
    <property type="entry name" value="Nucleotide-diphossugar_trans"/>
</dbReference>
<keyword evidence="7 11" id="KW-0812">Transmembrane</keyword>
<evidence type="ECO:0000256" key="10">
    <source>
        <dbReference type="NCBIfam" id="TIGR03937"/>
    </source>
</evidence>
<evidence type="ECO:0000256" key="2">
    <source>
        <dbReference type="ARBA" id="ARBA00006739"/>
    </source>
</evidence>
<proteinExistence type="inferred from homology"/>
<dbReference type="RefSeq" id="WP_149332565.1">
    <property type="nucleotide sequence ID" value="NZ_QOVF01000002.1"/>
</dbReference>
<dbReference type="PANTHER" id="PTHR43630:SF1">
    <property type="entry name" value="POLY-BETA-1,6-N-ACETYL-D-GLUCOSAMINE SYNTHASE"/>
    <property type="match status" value="1"/>
</dbReference>
<evidence type="ECO:0000256" key="6">
    <source>
        <dbReference type="ARBA" id="ARBA00022679"/>
    </source>
</evidence>
<evidence type="ECO:0000256" key="9">
    <source>
        <dbReference type="ARBA" id="ARBA00023136"/>
    </source>
</evidence>
<feature type="transmembrane region" description="Helical" evidence="11">
    <location>
        <begin position="34"/>
        <end position="54"/>
    </location>
</feature>
<dbReference type="NCBIfam" id="TIGR03937">
    <property type="entry name" value="PgaC_IcaA"/>
    <property type="match status" value="1"/>
</dbReference>
<feature type="transmembrane region" description="Helical" evidence="11">
    <location>
        <begin position="398"/>
        <end position="420"/>
    </location>
</feature>
<evidence type="ECO:0000256" key="1">
    <source>
        <dbReference type="ARBA" id="ARBA00004651"/>
    </source>
</evidence>
<evidence type="ECO:0000256" key="11">
    <source>
        <dbReference type="RuleBase" id="RU364028"/>
    </source>
</evidence>
<organism evidence="13 14">
    <name type="scientific">Halopseudomonas laoshanensis</name>
    <dbReference type="NCBI Taxonomy" id="2268758"/>
    <lineage>
        <taxon>Bacteria</taxon>
        <taxon>Pseudomonadati</taxon>
        <taxon>Pseudomonadota</taxon>
        <taxon>Gammaproteobacteria</taxon>
        <taxon>Pseudomonadales</taxon>
        <taxon>Pseudomonadaceae</taxon>
        <taxon>Halopseudomonas</taxon>
    </lineage>
</organism>
<dbReference type="Gene3D" id="3.90.550.10">
    <property type="entry name" value="Spore Coat Polysaccharide Biosynthesis Protein SpsA, Chain A"/>
    <property type="match status" value="1"/>
</dbReference>
<keyword evidence="9 11" id="KW-0472">Membrane</keyword>
<evidence type="ECO:0000313" key="14">
    <source>
        <dbReference type="Proteomes" id="UP000463138"/>
    </source>
</evidence>
<protein>
    <recommendedName>
        <fullName evidence="3 10">Poly-beta-1,6-N-acetyl-D-glucosamine synthase</fullName>
        <shortName evidence="11">Poly-beta-1,6-GlcNAc synthase</shortName>
        <ecNumber evidence="11">2.4.1.-</ecNumber>
    </recommendedName>
</protein>
<dbReference type="EC" id="2.4.1.-" evidence="11"/>
<dbReference type="InterPro" id="IPR001173">
    <property type="entry name" value="Glyco_trans_2-like"/>
</dbReference>
<dbReference type="PANTHER" id="PTHR43630">
    <property type="entry name" value="POLY-BETA-1,6-N-ACETYL-D-GLUCOSAMINE SYNTHASE"/>
    <property type="match status" value="1"/>
</dbReference>
<dbReference type="EMBL" id="QOVF01000002">
    <property type="protein sequence ID" value="KAA0695207.1"/>
    <property type="molecule type" value="Genomic_DNA"/>
</dbReference>
<dbReference type="CDD" id="cd06423">
    <property type="entry name" value="CESA_like"/>
    <property type="match status" value="1"/>
</dbReference>
<evidence type="ECO:0000313" key="13">
    <source>
        <dbReference type="EMBL" id="KAA0695207.1"/>
    </source>
</evidence>
<keyword evidence="14" id="KW-1185">Reference proteome</keyword>
<comment type="similarity">
    <text evidence="2 11">Belongs to the glycosyltransferase 2 family.</text>
</comment>
<dbReference type="SUPFAM" id="SSF53448">
    <property type="entry name" value="Nucleotide-diphospho-sugar transferases"/>
    <property type="match status" value="1"/>
</dbReference>
<keyword evidence="6 11" id="KW-0808">Transferase</keyword>
<feature type="domain" description="Glycosyltransferase 2-like" evidence="12">
    <location>
        <begin position="80"/>
        <end position="246"/>
    </location>
</feature>
<keyword evidence="8 11" id="KW-1133">Transmembrane helix</keyword>
<sequence>MKERIIAILVLVLVLLGPLALALAITGTLLLNFVFFYPLLMSALWIAGGLFFWLNWERKWPWSRDGDVPAPELVGNPLVSILIPCFNEGPRVAETVGAALAQRYENIEVVAINDGSSDDTGELLDQLAEQNPHLRVVHLAKNQGKAVALRMGALAARSEYLVCIDGDALLAEDAVAYLVAPLIENPRVGAVTGNPRIRTRSTLIGRIQVGEFSSIIGLIKRTQRVYGRVFTVSGVVAAFRRSALDRVEYWSPDMITEDIDISWKLQLDHWSIFYEPRALCWILMPETLRGLWKQRLRWSRGGAEVLRKNIASIWQWRFRYMWPLLIEFCLSAVWAFTFAITVVLWALGLFFVLPESLQVVRIIPPGFTGLVLASVCLMQFSLSLFIERRYEEKLGRTLFWVIWYPLVFWTITLFTTLASFPRVMLRPRQERARWISPDRGIARSEK</sequence>
<name>A0A7V7KXF3_9GAMM</name>
<reference evidence="13 14" key="1">
    <citation type="submission" date="2018-07" db="EMBL/GenBank/DDBJ databases">
        <title>Pseudomonas laoshanensis sp. nov., isolated from soil.</title>
        <authorList>
            <person name="Sun J."/>
            <person name="Yu L."/>
            <person name="Wang M."/>
            <person name="Zhang C."/>
        </authorList>
    </citation>
    <scope>NUCLEOTIDE SEQUENCE [LARGE SCALE GENOMIC DNA]</scope>
    <source>
        <strain evidence="13 14">Y22</strain>
    </source>
</reference>
<dbReference type="AlphaFoldDB" id="A0A7V7KXF3"/>
<dbReference type="GO" id="GO:0005886">
    <property type="term" value="C:plasma membrane"/>
    <property type="evidence" value="ECO:0007669"/>
    <property type="project" value="UniProtKB-SubCell"/>
</dbReference>
<feature type="transmembrane region" description="Helical" evidence="11">
    <location>
        <begin position="324"/>
        <end position="347"/>
    </location>
</feature>
<evidence type="ECO:0000256" key="5">
    <source>
        <dbReference type="ARBA" id="ARBA00022676"/>
    </source>
</evidence>
<feature type="transmembrane region" description="Helical" evidence="11">
    <location>
        <begin position="367"/>
        <end position="386"/>
    </location>
</feature>
<dbReference type="Pfam" id="PF00535">
    <property type="entry name" value="Glycos_transf_2"/>
    <property type="match status" value="1"/>
</dbReference>
<dbReference type="OrthoDB" id="276604at2"/>
<comment type="subcellular location">
    <subcellularLocation>
        <location evidence="1 11">Cell membrane</location>
        <topology evidence="1 11">Multi-pass membrane protein</topology>
    </subcellularLocation>
</comment>
<gene>
    <name evidence="13" type="primary">pgaC</name>
    <name evidence="13" type="ORF">DT594_10255</name>
</gene>
<comment type="caution">
    <text evidence="13">The sequence shown here is derived from an EMBL/GenBank/DDBJ whole genome shotgun (WGS) entry which is preliminary data.</text>
</comment>
<dbReference type="Proteomes" id="UP000463138">
    <property type="component" value="Unassembled WGS sequence"/>
</dbReference>
<evidence type="ECO:0000256" key="7">
    <source>
        <dbReference type="ARBA" id="ARBA00022692"/>
    </source>
</evidence>
<keyword evidence="5 11" id="KW-0328">Glycosyltransferase</keyword>
<dbReference type="InterPro" id="IPR023853">
    <property type="entry name" value="PGA_PgaC/IcaA"/>
</dbReference>
<evidence type="ECO:0000256" key="3">
    <source>
        <dbReference type="ARBA" id="ARBA00017381"/>
    </source>
</evidence>
<accession>A0A7V7KXF3</accession>
<evidence type="ECO:0000259" key="12">
    <source>
        <dbReference type="Pfam" id="PF00535"/>
    </source>
</evidence>
<evidence type="ECO:0000256" key="4">
    <source>
        <dbReference type="ARBA" id="ARBA00022475"/>
    </source>
</evidence>